<dbReference type="InterPro" id="IPR029447">
    <property type="entry name" value="DUF4439"/>
</dbReference>
<dbReference type="CDD" id="cd00657">
    <property type="entry name" value="Ferritin_like"/>
    <property type="match status" value="1"/>
</dbReference>
<dbReference type="InterPro" id="IPR012347">
    <property type="entry name" value="Ferritin-like"/>
</dbReference>
<organism evidence="3 4">
    <name type="scientific">Streptomyces desertarenae</name>
    <dbReference type="NCBI Taxonomy" id="2666184"/>
    <lineage>
        <taxon>Bacteria</taxon>
        <taxon>Bacillati</taxon>
        <taxon>Actinomycetota</taxon>
        <taxon>Actinomycetes</taxon>
        <taxon>Kitasatosporales</taxon>
        <taxon>Streptomycetaceae</taxon>
        <taxon>Streptomyces</taxon>
    </lineage>
</organism>
<evidence type="ECO:0000313" key="3">
    <source>
        <dbReference type="EMBL" id="MFD1832954.1"/>
    </source>
</evidence>
<protein>
    <submittedName>
        <fullName evidence="3">Ferritin-like domain-containing protein</fullName>
    </submittedName>
</protein>
<dbReference type="Gene3D" id="1.20.1260.10">
    <property type="match status" value="1"/>
</dbReference>
<evidence type="ECO:0000313" key="4">
    <source>
        <dbReference type="Proteomes" id="UP001597365"/>
    </source>
</evidence>
<reference evidence="4" key="1">
    <citation type="journal article" date="2019" name="Int. J. Syst. Evol. Microbiol.">
        <title>The Global Catalogue of Microorganisms (GCM) 10K type strain sequencing project: providing services to taxonomists for standard genome sequencing and annotation.</title>
        <authorList>
            <consortium name="The Broad Institute Genomics Platform"/>
            <consortium name="The Broad Institute Genome Sequencing Center for Infectious Disease"/>
            <person name="Wu L."/>
            <person name="Ma J."/>
        </authorList>
    </citation>
    <scope>NUCLEOTIDE SEQUENCE [LARGE SCALE GENOMIC DNA]</scope>
    <source>
        <strain evidence="4">CGMCC 4.7455</strain>
    </source>
</reference>
<evidence type="ECO:0000259" key="2">
    <source>
        <dbReference type="Pfam" id="PF14530"/>
    </source>
</evidence>
<dbReference type="RefSeq" id="WP_380904360.1">
    <property type="nucleotide sequence ID" value="NZ_JBHUFU010000022.1"/>
</dbReference>
<dbReference type="EMBL" id="JBHUFU010000022">
    <property type="protein sequence ID" value="MFD1832954.1"/>
    <property type="molecule type" value="Genomic_DNA"/>
</dbReference>
<feature type="region of interest" description="Disordered" evidence="1">
    <location>
        <begin position="1"/>
        <end position="36"/>
    </location>
</feature>
<dbReference type="SUPFAM" id="SSF47240">
    <property type="entry name" value="Ferritin-like"/>
    <property type="match status" value="1"/>
</dbReference>
<dbReference type="Proteomes" id="UP001597365">
    <property type="component" value="Unassembled WGS sequence"/>
</dbReference>
<proteinExistence type="predicted"/>
<accession>A0ABW4PRP1</accession>
<sequence>MTRTSRTARTGRTADAAALAPASAPAAAPGRSGQAGESAALTALQAALAAEHAAVYGYGVVGGRIAGERRDEARQAYDAHRARRDALRRTVRRLGGTPRPAAAAYSLPFAVPDGAAAVRLAAELEDRVAAVYADLVRAGEGELRREAADALREAAVRAVRWRGTGVPFPGLAERSATAPPETF</sequence>
<feature type="domain" description="DUF4439" evidence="2">
    <location>
        <begin position="43"/>
        <end position="173"/>
    </location>
</feature>
<name>A0ABW4PRP1_9ACTN</name>
<dbReference type="InterPro" id="IPR009078">
    <property type="entry name" value="Ferritin-like_SF"/>
</dbReference>
<keyword evidence="4" id="KW-1185">Reference proteome</keyword>
<gene>
    <name evidence="3" type="ORF">ACFSJS_25395</name>
</gene>
<evidence type="ECO:0000256" key="1">
    <source>
        <dbReference type="SAM" id="MobiDB-lite"/>
    </source>
</evidence>
<dbReference type="Pfam" id="PF14530">
    <property type="entry name" value="DUF4439"/>
    <property type="match status" value="1"/>
</dbReference>
<comment type="caution">
    <text evidence="3">The sequence shown here is derived from an EMBL/GenBank/DDBJ whole genome shotgun (WGS) entry which is preliminary data.</text>
</comment>